<protein>
    <recommendedName>
        <fullName evidence="5">Glycosyltransferase subfamily 4-like N-terminal domain-containing protein</fullName>
    </recommendedName>
</protein>
<evidence type="ECO:0000313" key="4">
    <source>
        <dbReference type="Proteomes" id="UP000178526"/>
    </source>
</evidence>
<dbReference type="Proteomes" id="UP000178526">
    <property type="component" value="Unassembled WGS sequence"/>
</dbReference>
<evidence type="ECO:0000259" key="1">
    <source>
        <dbReference type="Pfam" id="PF00534"/>
    </source>
</evidence>
<dbReference type="InterPro" id="IPR028098">
    <property type="entry name" value="Glyco_trans_4-like_N"/>
</dbReference>
<dbReference type="EMBL" id="MGDB01000126">
    <property type="protein sequence ID" value="OGL39196.1"/>
    <property type="molecule type" value="Genomic_DNA"/>
</dbReference>
<accession>A0A1F7RCB9</accession>
<dbReference type="InterPro" id="IPR050194">
    <property type="entry name" value="Glycosyltransferase_grp1"/>
</dbReference>
<organism evidence="3 4">
    <name type="scientific">Candidatus Schekmanbacteria bacterium GWA2_38_11</name>
    <dbReference type="NCBI Taxonomy" id="1817876"/>
    <lineage>
        <taxon>Bacteria</taxon>
        <taxon>Candidatus Schekmaniibacteriota</taxon>
    </lineage>
</organism>
<evidence type="ECO:0008006" key="5">
    <source>
        <dbReference type="Google" id="ProtNLM"/>
    </source>
</evidence>
<comment type="caution">
    <text evidence="3">The sequence shown here is derived from an EMBL/GenBank/DDBJ whole genome shotgun (WGS) entry which is preliminary data.</text>
</comment>
<dbReference type="PANTHER" id="PTHR45947">
    <property type="entry name" value="SULFOQUINOVOSYL TRANSFERASE SQD2"/>
    <property type="match status" value="1"/>
</dbReference>
<dbReference type="SUPFAM" id="SSF53756">
    <property type="entry name" value="UDP-Glycosyltransferase/glycogen phosphorylase"/>
    <property type="match status" value="1"/>
</dbReference>
<feature type="domain" description="Glycosyl transferase family 1" evidence="1">
    <location>
        <begin position="184"/>
        <end position="309"/>
    </location>
</feature>
<reference evidence="3 4" key="1">
    <citation type="journal article" date="2016" name="Nat. Commun.">
        <title>Thousands of microbial genomes shed light on interconnected biogeochemical processes in an aquifer system.</title>
        <authorList>
            <person name="Anantharaman K."/>
            <person name="Brown C.T."/>
            <person name="Hug L.A."/>
            <person name="Sharon I."/>
            <person name="Castelle C.J."/>
            <person name="Probst A.J."/>
            <person name="Thomas B.C."/>
            <person name="Singh A."/>
            <person name="Wilkins M.J."/>
            <person name="Karaoz U."/>
            <person name="Brodie E.L."/>
            <person name="Williams K.H."/>
            <person name="Hubbard S.S."/>
            <person name="Banfield J.F."/>
        </authorList>
    </citation>
    <scope>NUCLEOTIDE SEQUENCE [LARGE SCALE GENOMIC DNA]</scope>
</reference>
<name>A0A1F7RCB9_9BACT</name>
<dbReference type="Pfam" id="PF13439">
    <property type="entry name" value="Glyco_transf_4"/>
    <property type="match status" value="1"/>
</dbReference>
<feature type="non-terminal residue" evidence="3">
    <location>
        <position position="310"/>
    </location>
</feature>
<feature type="domain" description="Glycosyltransferase subfamily 4-like N-terminal" evidence="2">
    <location>
        <begin position="51"/>
        <end position="167"/>
    </location>
</feature>
<dbReference type="Gene3D" id="3.40.50.2000">
    <property type="entry name" value="Glycogen Phosphorylase B"/>
    <property type="match status" value="2"/>
</dbReference>
<sequence length="310" mass="35472">MRQSTGAGGGADTIILNSATHIDSSQFLFIAVYLRKFSEDLSIISNSLKERRVSYFEFPGNSIFNVEQFMNIIKLIRQYKVRIIHCHDPKTDFYGYLLKIFFPKLKIISTIHGWTRKRYRSILYTKLDKFLLKKFDAVIAVSENIEQIAKKHGIYRTHLIQNGIDINKWQPEKRDIFPEDLTRHFTVGFVGRISKEKGPIDFVRVAQKILNQEANCEFWVAGGGPGRKSMRLMIKQLGVENKFQFLGQLDDNKLHTLYQKLDLLLLTSYTEGLPMTILEACAMSVPVVATNVGGVSEIITHDYNGFLADA</sequence>
<dbReference type="InterPro" id="IPR001296">
    <property type="entry name" value="Glyco_trans_1"/>
</dbReference>
<dbReference type="GO" id="GO:0016758">
    <property type="term" value="F:hexosyltransferase activity"/>
    <property type="evidence" value="ECO:0007669"/>
    <property type="project" value="TreeGrafter"/>
</dbReference>
<proteinExistence type="predicted"/>
<evidence type="ECO:0000313" key="3">
    <source>
        <dbReference type="EMBL" id="OGL39196.1"/>
    </source>
</evidence>
<dbReference type="PANTHER" id="PTHR45947:SF3">
    <property type="entry name" value="SULFOQUINOVOSYL TRANSFERASE SQD2"/>
    <property type="match status" value="1"/>
</dbReference>
<gene>
    <name evidence="3" type="ORF">A2042_06330</name>
</gene>
<dbReference type="Pfam" id="PF00534">
    <property type="entry name" value="Glycos_transf_1"/>
    <property type="match status" value="1"/>
</dbReference>
<evidence type="ECO:0000259" key="2">
    <source>
        <dbReference type="Pfam" id="PF13439"/>
    </source>
</evidence>
<dbReference type="AlphaFoldDB" id="A0A1F7RCB9"/>